<dbReference type="InterPro" id="IPR036291">
    <property type="entry name" value="NAD(P)-bd_dom_sf"/>
</dbReference>
<dbReference type="PANTHER" id="PTHR10366">
    <property type="entry name" value="NAD DEPENDENT EPIMERASE/DEHYDRATASE"/>
    <property type="match status" value="1"/>
</dbReference>
<dbReference type="Gene3D" id="3.40.50.720">
    <property type="entry name" value="NAD(P)-binding Rossmann-like Domain"/>
    <property type="match status" value="1"/>
</dbReference>
<dbReference type="PANTHER" id="PTHR10366:SF562">
    <property type="entry name" value="ALDEHYDE REDUCTASE II (AFU_ORTHOLOGUE AFUA_1G11360)"/>
    <property type="match status" value="1"/>
</dbReference>
<gene>
    <name evidence="4" type="ORF">BU23DRAFT_579489</name>
</gene>
<dbReference type="SUPFAM" id="SSF51735">
    <property type="entry name" value="NAD(P)-binding Rossmann-fold domains"/>
    <property type="match status" value="1"/>
</dbReference>
<dbReference type="AlphaFoldDB" id="A0A6A5VFK5"/>
<dbReference type="OrthoDB" id="2735536at2759"/>
<evidence type="ECO:0000256" key="2">
    <source>
        <dbReference type="ARBA" id="ARBA00023445"/>
    </source>
</evidence>
<sequence>MSDAAIKPGSTIFVTGVNGLIGSYIVDELLKLGYNVRGAVRDTQKSAWLLDYFTGKYSSTLDLVSVPDMTVDGCYDDVVKGTSGFIHVASPLGGTDPHTTIPIGIASAINALSTCTSTPSIAATFPSNGIPKALSQSSWNEEGIRKGWSHPASDPDALRGLYIYAALKTESEKAMFDRIGEVVKPQFYISTQDLHATGHVAALLHPTLTSTRLFGFAQKWDFNTLLAIYRRTFPDRSFPEDLPNLVEDLSEPPSARAEEILAWLKKDERGEGMGWDDLETTVVEMAGQFASGEV</sequence>
<dbReference type="EMBL" id="ML976673">
    <property type="protein sequence ID" value="KAF1974702.1"/>
    <property type="molecule type" value="Genomic_DNA"/>
</dbReference>
<evidence type="ECO:0000313" key="5">
    <source>
        <dbReference type="Proteomes" id="UP000800036"/>
    </source>
</evidence>
<keyword evidence="1" id="KW-0560">Oxidoreductase</keyword>
<organism evidence="4 5">
    <name type="scientific">Bimuria novae-zelandiae CBS 107.79</name>
    <dbReference type="NCBI Taxonomy" id="1447943"/>
    <lineage>
        <taxon>Eukaryota</taxon>
        <taxon>Fungi</taxon>
        <taxon>Dikarya</taxon>
        <taxon>Ascomycota</taxon>
        <taxon>Pezizomycotina</taxon>
        <taxon>Dothideomycetes</taxon>
        <taxon>Pleosporomycetidae</taxon>
        <taxon>Pleosporales</taxon>
        <taxon>Massarineae</taxon>
        <taxon>Didymosphaeriaceae</taxon>
        <taxon>Bimuria</taxon>
    </lineage>
</organism>
<dbReference type="Pfam" id="PF01370">
    <property type="entry name" value="Epimerase"/>
    <property type="match status" value="1"/>
</dbReference>
<keyword evidence="5" id="KW-1185">Reference proteome</keyword>
<dbReference type="GO" id="GO:0016616">
    <property type="term" value="F:oxidoreductase activity, acting on the CH-OH group of donors, NAD or NADP as acceptor"/>
    <property type="evidence" value="ECO:0007669"/>
    <property type="project" value="TreeGrafter"/>
</dbReference>
<comment type="similarity">
    <text evidence="2">Belongs to the NAD(P)-dependent epimerase/dehydratase family. Dihydroflavonol-4-reductase subfamily.</text>
</comment>
<evidence type="ECO:0000256" key="1">
    <source>
        <dbReference type="ARBA" id="ARBA00023002"/>
    </source>
</evidence>
<dbReference type="Proteomes" id="UP000800036">
    <property type="component" value="Unassembled WGS sequence"/>
</dbReference>
<accession>A0A6A5VFK5</accession>
<evidence type="ECO:0000259" key="3">
    <source>
        <dbReference type="Pfam" id="PF01370"/>
    </source>
</evidence>
<feature type="domain" description="NAD-dependent epimerase/dehydratase" evidence="3">
    <location>
        <begin position="12"/>
        <end position="51"/>
    </location>
</feature>
<dbReference type="InterPro" id="IPR001509">
    <property type="entry name" value="Epimerase_deHydtase"/>
</dbReference>
<proteinExistence type="inferred from homology"/>
<dbReference type="InterPro" id="IPR050425">
    <property type="entry name" value="NAD(P)_dehydrat-like"/>
</dbReference>
<name>A0A6A5VFK5_9PLEO</name>
<evidence type="ECO:0000313" key="4">
    <source>
        <dbReference type="EMBL" id="KAF1974702.1"/>
    </source>
</evidence>
<protein>
    <submittedName>
        <fullName evidence="4">NAD(P)-binding protein</fullName>
    </submittedName>
</protein>
<reference evidence="4" key="1">
    <citation type="journal article" date="2020" name="Stud. Mycol.">
        <title>101 Dothideomycetes genomes: a test case for predicting lifestyles and emergence of pathogens.</title>
        <authorList>
            <person name="Haridas S."/>
            <person name="Albert R."/>
            <person name="Binder M."/>
            <person name="Bloem J."/>
            <person name="Labutti K."/>
            <person name="Salamov A."/>
            <person name="Andreopoulos B."/>
            <person name="Baker S."/>
            <person name="Barry K."/>
            <person name="Bills G."/>
            <person name="Bluhm B."/>
            <person name="Cannon C."/>
            <person name="Castanera R."/>
            <person name="Culley D."/>
            <person name="Daum C."/>
            <person name="Ezra D."/>
            <person name="Gonzalez J."/>
            <person name="Henrissat B."/>
            <person name="Kuo A."/>
            <person name="Liang C."/>
            <person name="Lipzen A."/>
            <person name="Lutzoni F."/>
            <person name="Magnuson J."/>
            <person name="Mondo S."/>
            <person name="Nolan M."/>
            <person name="Ohm R."/>
            <person name="Pangilinan J."/>
            <person name="Park H.-J."/>
            <person name="Ramirez L."/>
            <person name="Alfaro M."/>
            <person name="Sun H."/>
            <person name="Tritt A."/>
            <person name="Yoshinaga Y."/>
            <person name="Zwiers L.-H."/>
            <person name="Turgeon B."/>
            <person name="Goodwin S."/>
            <person name="Spatafora J."/>
            <person name="Crous P."/>
            <person name="Grigoriev I."/>
        </authorList>
    </citation>
    <scope>NUCLEOTIDE SEQUENCE</scope>
    <source>
        <strain evidence="4">CBS 107.79</strain>
    </source>
</reference>